<name>A0ABY2H310_9HYPO</name>
<dbReference type="SUPFAM" id="SSF57701">
    <property type="entry name" value="Zn2/Cys6 DNA-binding domain"/>
    <property type="match status" value="1"/>
</dbReference>
<feature type="region of interest" description="Disordered" evidence="3">
    <location>
        <begin position="259"/>
        <end position="278"/>
    </location>
</feature>
<dbReference type="Pfam" id="PF04082">
    <property type="entry name" value="Fungal_trans"/>
    <property type="match status" value="1"/>
</dbReference>
<dbReference type="InterPro" id="IPR007219">
    <property type="entry name" value="XnlR_reg_dom"/>
</dbReference>
<dbReference type="Pfam" id="PF00172">
    <property type="entry name" value="Zn_clus"/>
    <property type="match status" value="1"/>
</dbReference>
<sequence>MPPPHAPAPGRAAASATGQRQEPLPFLATALAYTGASGPGPGSVSGSASGSAPGLGSHSIGNFSINGSGVAGSAGAGAGAGTTNAMARHHSHDASSLSLARTPDADDLDVDADANANGPQSPADTAGINRRPGKRPAARGTAFYPRKRANTACQVCRARKTKCDNKKPACSYCVSVGATCIQSPVDLSSFDPASLKILDRIDELERLLRHAVPMPGHEAAAPPSALAPAPAPGFSSHQRLPPLSRSRAFDGLGGGIYGQSSSVSSASGRRPPDDNLDISSLLPQRVDHILQWPVFQNSGSHHHSPASYRAPPDAISTPPSGSASLAGLIDMDSHRIYRLLDNFFLHIHCKNPILDEVLARRMVLNAFLDGIDWSPASCLALIICALGCIATPFGPSGETKLGTQTYNDSQIFFQAAQKRIGILLVRSDIVGAQCLFLSGVYLMMVFQPVYAWRFFSQALAACQHFPFIARAQNLNASLDSMEMGRQDTQEQAVYWSAWKSERELRQELDLPDFDILHSGSTLYPPFFPAPPVAPAESPDGPDSETQRARAAWLFYLAEISLRRLTSRLSREALDLRQRYTSDAVLLDKLLDMMPEYEAQIREWSESLPADLSIHTPVEEDGICRSVLRGRMINLFEQIYWPFVMASISAHATRRPVKPAVAEFAKRGLETHIHQVHVNKPGFHHRHHGSMFMIRACTRSSLVLLAAARAGCAMPSDWEDSVYKTVGMLAYWEDEDRDLIHWRSTLERELALTRHE</sequence>
<evidence type="ECO:0000256" key="3">
    <source>
        <dbReference type="SAM" id="MobiDB-lite"/>
    </source>
</evidence>
<dbReference type="PROSITE" id="PS50048">
    <property type="entry name" value="ZN2_CY6_FUNGAL_2"/>
    <property type="match status" value="1"/>
</dbReference>
<dbReference type="GeneID" id="300576753"/>
<dbReference type="CDD" id="cd12148">
    <property type="entry name" value="fungal_TF_MHR"/>
    <property type="match status" value="1"/>
</dbReference>
<dbReference type="Gene3D" id="4.10.240.10">
    <property type="entry name" value="Zn(2)-C6 fungal-type DNA-binding domain"/>
    <property type="match status" value="1"/>
</dbReference>
<feature type="region of interest" description="Disordered" evidence="3">
    <location>
        <begin position="1"/>
        <end position="54"/>
    </location>
</feature>
<protein>
    <recommendedName>
        <fullName evidence="4">Zn(2)-C6 fungal-type domain-containing protein</fullName>
    </recommendedName>
</protein>
<reference evidence="5 6" key="1">
    <citation type="submission" date="2018-01" db="EMBL/GenBank/DDBJ databases">
        <title>Genome characterization of the sugarcane-associated fungus Trichoderma ghanense CCMA-1212 and their application in lignocelulose bioconversion.</title>
        <authorList>
            <person name="Steindorff A.S."/>
            <person name="Mendes T.D."/>
            <person name="Vilela E.S.D."/>
            <person name="Rodrigues D.S."/>
            <person name="Formighieri E.F."/>
            <person name="Melo I.S."/>
            <person name="Favaro L.C.L."/>
        </authorList>
    </citation>
    <scope>NUCLEOTIDE SEQUENCE [LARGE SCALE GENOMIC DNA]</scope>
    <source>
        <strain evidence="5 6">CCMA-1212</strain>
    </source>
</reference>
<dbReference type="InterPro" id="IPR053181">
    <property type="entry name" value="EcdB-like_regulator"/>
</dbReference>
<dbReference type="InterPro" id="IPR001138">
    <property type="entry name" value="Zn2Cys6_DnaBD"/>
</dbReference>
<dbReference type="InterPro" id="IPR036864">
    <property type="entry name" value="Zn2-C6_fun-type_DNA-bd_sf"/>
</dbReference>
<evidence type="ECO:0000256" key="2">
    <source>
        <dbReference type="ARBA" id="ARBA00023242"/>
    </source>
</evidence>
<feature type="compositionally biased region" description="Low complexity" evidence="3">
    <location>
        <begin position="219"/>
        <end position="228"/>
    </location>
</feature>
<dbReference type="CDD" id="cd00067">
    <property type="entry name" value="GAL4"/>
    <property type="match status" value="1"/>
</dbReference>
<accession>A0ABY2H310</accession>
<feature type="region of interest" description="Disordered" evidence="3">
    <location>
        <begin position="218"/>
        <end position="242"/>
    </location>
</feature>
<keyword evidence="2" id="KW-0539">Nucleus</keyword>
<gene>
    <name evidence="5" type="ORF">CCMA1212_005022</name>
</gene>
<dbReference type="PANTHER" id="PTHR47785">
    <property type="entry name" value="ZN(II)2CYS6 TRANSCRIPTION FACTOR (EUROFUNG)-RELATED-RELATED"/>
    <property type="match status" value="1"/>
</dbReference>
<evidence type="ECO:0000259" key="4">
    <source>
        <dbReference type="PROSITE" id="PS50048"/>
    </source>
</evidence>
<dbReference type="PROSITE" id="PS00463">
    <property type="entry name" value="ZN2_CY6_FUNGAL_1"/>
    <property type="match status" value="1"/>
</dbReference>
<dbReference type="RefSeq" id="XP_073558774.1">
    <property type="nucleotide sequence ID" value="XM_073702303.1"/>
</dbReference>
<feature type="compositionally biased region" description="Low complexity" evidence="3">
    <location>
        <begin position="259"/>
        <end position="268"/>
    </location>
</feature>
<dbReference type="EMBL" id="PPTA01000006">
    <property type="protein sequence ID" value="TFB02573.1"/>
    <property type="molecule type" value="Genomic_DNA"/>
</dbReference>
<comment type="caution">
    <text evidence="5">The sequence shown here is derived from an EMBL/GenBank/DDBJ whole genome shotgun (WGS) entry which is preliminary data.</text>
</comment>
<feature type="compositionally biased region" description="Low complexity" evidence="3">
    <location>
        <begin position="44"/>
        <end position="54"/>
    </location>
</feature>
<evidence type="ECO:0000313" key="6">
    <source>
        <dbReference type="Proteomes" id="UP001642720"/>
    </source>
</evidence>
<keyword evidence="6" id="KW-1185">Reference proteome</keyword>
<dbReference type="Proteomes" id="UP001642720">
    <property type="component" value="Unassembled WGS sequence"/>
</dbReference>
<evidence type="ECO:0000256" key="1">
    <source>
        <dbReference type="ARBA" id="ARBA00022723"/>
    </source>
</evidence>
<feature type="region of interest" description="Disordered" evidence="3">
    <location>
        <begin position="74"/>
        <end position="143"/>
    </location>
</feature>
<feature type="domain" description="Zn(2)-C6 fungal-type" evidence="4">
    <location>
        <begin position="152"/>
        <end position="182"/>
    </location>
</feature>
<proteinExistence type="predicted"/>
<organism evidence="5 6">
    <name type="scientific">Trichoderma ghanense</name>
    <dbReference type="NCBI Taxonomy" id="65468"/>
    <lineage>
        <taxon>Eukaryota</taxon>
        <taxon>Fungi</taxon>
        <taxon>Dikarya</taxon>
        <taxon>Ascomycota</taxon>
        <taxon>Pezizomycotina</taxon>
        <taxon>Sordariomycetes</taxon>
        <taxon>Hypocreomycetidae</taxon>
        <taxon>Hypocreales</taxon>
        <taxon>Hypocreaceae</taxon>
        <taxon>Trichoderma</taxon>
    </lineage>
</organism>
<dbReference type="SMART" id="SM00066">
    <property type="entry name" value="GAL4"/>
    <property type="match status" value="1"/>
</dbReference>
<evidence type="ECO:0000313" key="5">
    <source>
        <dbReference type="EMBL" id="TFB02573.1"/>
    </source>
</evidence>
<dbReference type="PANTHER" id="PTHR47785:SF5">
    <property type="entry name" value="ZN(II)2CYS6 TRANSCRIPTION FACTOR (EUROFUNG)"/>
    <property type="match status" value="1"/>
</dbReference>
<keyword evidence="1" id="KW-0479">Metal-binding</keyword>